<name>A0A3R7R8F0_9TRYP</name>
<sequence length="152" mass="17692">MILLGSLERYNYKALAMRLHTGLTVMNCPDEKEVKAMCAWRTRGRPAQEQKKYWETVGRRMSQVGPLPRYIFTEADFNGRTAAVSRALQAITPSVGRDYLDQKHESMWFPGNPFQQLLKIERESNEYGMEMMRYADMCHGLDFKVTQRLFAS</sequence>
<evidence type="ECO:0000313" key="2">
    <source>
        <dbReference type="EMBL" id="RNE97741.1"/>
    </source>
</evidence>
<evidence type="ECO:0000313" key="3">
    <source>
        <dbReference type="Proteomes" id="UP000284403"/>
    </source>
</evidence>
<dbReference type="Proteomes" id="UP000284403">
    <property type="component" value="Unassembled WGS sequence"/>
</dbReference>
<dbReference type="InterPro" id="IPR046836">
    <property type="entry name" value="RHS_C"/>
</dbReference>
<dbReference type="GeneID" id="40322996"/>
<dbReference type="EMBL" id="MKKU01001102">
    <property type="protein sequence ID" value="RNE97741.1"/>
    <property type="molecule type" value="Genomic_DNA"/>
</dbReference>
<reference evidence="2 3" key="1">
    <citation type="journal article" date="2018" name="BMC Genomics">
        <title>Genomic comparison of Trypanosoma conorhini and Trypanosoma rangeli to Trypanosoma cruzi strains of high and low virulence.</title>
        <authorList>
            <person name="Bradwell K.R."/>
            <person name="Koparde V.N."/>
            <person name="Matveyev A.V."/>
            <person name="Serrano M.G."/>
            <person name="Alves J.M."/>
            <person name="Parikh H."/>
            <person name="Huang B."/>
            <person name="Lee V."/>
            <person name="Espinosa-Alvarez O."/>
            <person name="Ortiz P.A."/>
            <person name="Costa-Martins A.G."/>
            <person name="Teixeira M.M."/>
            <person name="Buck G.A."/>
        </authorList>
    </citation>
    <scope>NUCLEOTIDE SEQUENCE [LARGE SCALE GENOMIC DNA]</scope>
    <source>
        <strain evidence="2 3">025E</strain>
    </source>
</reference>
<organism evidence="2 3">
    <name type="scientific">Trypanosoma conorhini</name>
    <dbReference type="NCBI Taxonomy" id="83891"/>
    <lineage>
        <taxon>Eukaryota</taxon>
        <taxon>Discoba</taxon>
        <taxon>Euglenozoa</taxon>
        <taxon>Kinetoplastea</taxon>
        <taxon>Metakinetoplastina</taxon>
        <taxon>Trypanosomatida</taxon>
        <taxon>Trypanosomatidae</taxon>
        <taxon>Trypanosoma</taxon>
    </lineage>
</organism>
<dbReference type="RefSeq" id="XP_029223679.1">
    <property type="nucleotide sequence ID" value="XM_029376204.1"/>
</dbReference>
<dbReference type="OrthoDB" id="10522547at2759"/>
<dbReference type="Pfam" id="PF07999">
    <property type="entry name" value="RHSP"/>
    <property type="match status" value="1"/>
</dbReference>
<feature type="domain" description="Retrotransposon hot spot protein,C-terminal" evidence="1">
    <location>
        <begin position="1"/>
        <end position="131"/>
    </location>
</feature>
<evidence type="ECO:0000259" key="1">
    <source>
        <dbReference type="Pfam" id="PF07999"/>
    </source>
</evidence>
<keyword evidence="3" id="KW-1185">Reference proteome</keyword>
<proteinExistence type="predicted"/>
<protein>
    <submittedName>
        <fullName evidence="2">Retrotransposon hot spot (RHS) protein</fullName>
    </submittedName>
</protein>
<comment type="caution">
    <text evidence="2">The sequence shown here is derived from an EMBL/GenBank/DDBJ whole genome shotgun (WGS) entry which is preliminary data.</text>
</comment>
<gene>
    <name evidence="2" type="ORF">Tco025E_09385</name>
</gene>
<dbReference type="AlphaFoldDB" id="A0A3R7R8F0"/>
<accession>A0A3R7R8F0</accession>